<dbReference type="EMBL" id="JAMXLR010000089">
    <property type="protein sequence ID" value="MCO6047136.1"/>
    <property type="molecule type" value="Genomic_DNA"/>
</dbReference>
<organism evidence="2 3">
    <name type="scientific">Aeoliella straminimaris</name>
    <dbReference type="NCBI Taxonomy" id="2954799"/>
    <lineage>
        <taxon>Bacteria</taxon>
        <taxon>Pseudomonadati</taxon>
        <taxon>Planctomycetota</taxon>
        <taxon>Planctomycetia</taxon>
        <taxon>Pirellulales</taxon>
        <taxon>Lacipirellulaceae</taxon>
        <taxon>Aeoliella</taxon>
    </lineage>
</organism>
<evidence type="ECO:0000313" key="3">
    <source>
        <dbReference type="Proteomes" id="UP001155241"/>
    </source>
</evidence>
<keyword evidence="3" id="KW-1185">Reference proteome</keyword>
<dbReference type="SMART" id="SM00450">
    <property type="entry name" value="RHOD"/>
    <property type="match status" value="1"/>
</dbReference>
<dbReference type="InterPro" id="IPR001763">
    <property type="entry name" value="Rhodanese-like_dom"/>
</dbReference>
<evidence type="ECO:0000313" key="2">
    <source>
        <dbReference type="EMBL" id="MCO6047136.1"/>
    </source>
</evidence>
<feature type="domain" description="Rhodanese" evidence="1">
    <location>
        <begin position="14"/>
        <end position="107"/>
    </location>
</feature>
<dbReference type="InterPro" id="IPR036873">
    <property type="entry name" value="Rhodanese-like_dom_sf"/>
</dbReference>
<gene>
    <name evidence="2" type="ORF">NG895_24830</name>
</gene>
<name>A0A9X2FIG5_9BACT</name>
<dbReference type="PANTHER" id="PTHR43031">
    <property type="entry name" value="FAD-DEPENDENT OXIDOREDUCTASE"/>
    <property type="match status" value="1"/>
</dbReference>
<dbReference type="Gene3D" id="3.40.250.10">
    <property type="entry name" value="Rhodanese-like domain"/>
    <property type="match status" value="1"/>
</dbReference>
<dbReference type="InterPro" id="IPR050229">
    <property type="entry name" value="GlpE_sulfurtransferase"/>
</dbReference>
<evidence type="ECO:0000259" key="1">
    <source>
        <dbReference type="PROSITE" id="PS50206"/>
    </source>
</evidence>
<accession>A0A9X2FIG5</accession>
<comment type="caution">
    <text evidence="2">The sequence shown here is derived from an EMBL/GenBank/DDBJ whole genome shotgun (WGS) entry which is preliminary data.</text>
</comment>
<reference evidence="2" key="1">
    <citation type="submission" date="2022-06" db="EMBL/GenBank/DDBJ databases">
        <title>Aeoliella straminimaris, a novel planctomycete from sediments.</title>
        <authorList>
            <person name="Vitorino I.R."/>
            <person name="Lage O.M."/>
        </authorList>
    </citation>
    <scope>NUCLEOTIDE SEQUENCE</scope>
    <source>
        <strain evidence="2">ICT_H6.2</strain>
    </source>
</reference>
<dbReference type="SUPFAM" id="SSF52821">
    <property type="entry name" value="Rhodanese/Cell cycle control phosphatase"/>
    <property type="match status" value="1"/>
</dbReference>
<proteinExistence type="predicted"/>
<dbReference type="RefSeq" id="WP_252855249.1">
    <property type="nucleotide sequence ID" value="NZ_JAMXLR010000089.1"/>
</dbReference>
<dbReference type="AlphaFoldDB" id="A0A9X2FIG5"/>
<dbReference type="PANTHER" id="PTHR43031:SF1">
    <property type="entry name" value="PYRIDINE NUCLEOTIDE-DISULPHIDE OXIDOREDUCTASE"/>
    <property type="match status" value="1"/>
</dbReference>
<dbReference type="Proteomes" id="UP001155241">
    <property type="component" value="Unassembled WGS sequence"/>
</dbReference>
<protein>
    <submittedName>
        <fullName evidence="2">Rhodanese-like domain-containing protein</fullName>
    </submittedName>
</protein>
<sequence>MKTISRDEVNLLLVHDDVAVVDVLEQREYSDSHLPAAINVPWSEHFSEDLHQAVPWKKTPVVVYGKDRDCDLAAKASQALEDEGYGEVYEYAAGKADWQAAGLPLESR</sequence>
<dbReference type="Pfam" id="PF00581">
    <property type="entry name" value="Rhodanese"/>
    <property type="match status" value="1"/>
</dbReference>
<dbReference type="PROSITE" id="PS50206">
    <property type="entry name" value="RHODANESE_3"/>
    <property type="match status" value="1"/>
</dbReference>
<dbReference type="CDD" id="cd00158">
    <property type="entry name" value="RHOD"/>
    <property type="match status" value="1"/>
</dbReference>